<sequence>MNDPLQDQLADLAHAAGAASDGLGESTVRRVATRVRRRRAARQVGTGAVAACAVGAVAWGAGQVQGASSRLPAGPTAPVSPAAPVTRPPSASATPSVEHPPRMMLWEKYFECGEPVGITIHSRPDAGGLVLAADEDLSVTLGVAGDASVTATVPTAGTFALVGDDGAVVGYLYPDEDDLVETDLRAAQGDTTRLDGGVHLVACEGADIPAEAVAWPFVQATVRSTTADDEGRRAVVVAADPRTLDLTPFAADRGTAGLWAPVTILEARTGASAGVLEHPVVELDARTVALQVAGSSSCPPIPKRARFGSDVIQVVVGRADDLGSCTDDLMPTTYVLAMPQGFAPTDAPTVEVIHEEQIG</sequence>
<name>F8A3B7_CELGA</name>
<evidence type="ECO:0000256" key="1">
    <source>
        <dbReference type="SAM" id="MobiDB-lite"/>
    </source>
</evidence>
<feature type="compositionally biased region" description="Low complexity" evidence="1">
    <location>
        <begin position="66"/>
        <end position="97"/>
    </location>
</feature>
<dbReference type="Proteomes" id="UP000000485">
    <property type="component" value="Chromosome"/>
</dbReference>
<proteinExistence type="predicted"/>
<dbReference type="HOGENOM" id="CLU_770959_0_0_11"/>
<dbReference type="STRING" id="593907.Celgi_2611"/>
<protein>
    <submittedName>
        <fullName evidence="2">Uncharacterized protein</fullName>
    </submittedName>
</protein>
<dbReference type="KEGG" id="cga:Celgi_2611"/>
<dbReference type="OrthoDB" id="4828821at2"/>
<evidence type="ECO:0000313" key="2">
    <source>
        <dbReference type="EMBL" id="AEI13110.1"/>
    </source>
</evidence>
<gene>
    <name evidence="2" type="ordered locus">Celgi_2611</name>
</gene>
<dbReference type="RefSeq" id="WP_013884627.1">
    <property type="nucleotide sequence ID" value="NC_015671.1"/>
</dbReference>
<dbReference type="AlphaFoldDB" id="F8A3B7"/>
<feature type="region of interest" description="Disordered" evidence="1">
    <location>
        <begin position="66"/>
        <end position="99"/>
    </location>
</feature>
<keyword evidence="3" id="KW-1185">Reference proteome</keyword>
<evidence type="ECO:0000313" key="3">
    <source>
        <dbReference type="Proteomes" id="UP000000485"/>
    </source>
</evidence>
<organism evidence="2 3">
    <name type="scientific">Cellulomonas gilvus (strain ATCC 13127 / NRRL B-14078)</name>
    <name type="common">Cellvibrio gilvus</name>
    <dbReference type="NCBI Taxonomy" id="593907"/>
    <lineage>
        <taxon>Bacteria</taxon>
        <taxon>Bacillati</taxon>
        <taxon>Actinomycetota</taxon>
        <taxon>Actinomycetes</taxon>
        <taxon>Micrococcales</taxon>
        <taxon>Cellulomonadaceae</taxon>
        <taxon>Cellulomonas</taxon>
    </lineage>
</organism>
<dbReference type="EMBL" id="CP002665">
    <property type="protein sequence ID" value="AEI13110.1"/>
    <property type="molecule type" value="Genomic_DNA"/>
</dbReference>
<accession>F8A3B7</accession>
<reference evidence="3" key="1">
    <citation type="submission" date="2011-04" db="EMBL/GenBank/DDBJ databases">
        <title>Complete sequence of Cellvibrio gilvus ATCC 13127.</title>
        <authorList>
            <person name="Lucas S."/>
            <person name="Han J."/>
            <person name="Lapidus A."/>
            <person name="Cheng J.-F."/>
            <person name="Goodwin L."/>
            <person name="Pitluck S."/>
            <person name="Peters L."/>
            <person name="Munk A."/>
            <person name="Detter J.C."/>
            <person name="Han C."/>
            <person name="Tapia R."/>
            <person name="Land M."/>
            <person name="Hauser L."/>
            <person name="Kyrpides N."/>
            <person name="Ivanova N."/>
            <person name="Ovchinnikova G."/>
            <person name="Pagani I."/>
            <person name="Mead D."/>
            <person name="Brumm P."/>
            <person name="Woyke T."/>
        </authorList>
    </citation>
    <scope>NUCLEOTIDE SEQUENCE [LARGE SCALE GENOMIC DNA]</scope>
    <source>
        <strain evidence="3">ATCC 13127 / NRRL B-14078</strain>
    </source>
</reference>